<name>A0ACC3SA22_9PEZI</name>
<accession>A0ACC3SA22</accession>
<protein>
    <submittedName>
        <fullName evidence="1">Uncharacterized protein</fullName>
    </submittedName>
</protein>
<reference evidence="1" key="1">
    <citation type="submission" date="2024-02" db="EMBL/GenBank/DDBJ databases">
        <title>Metagenome Assembled Genome of Zalaria obscura JY119.</title>
        <authorList>
            <person name="Vighnesh L."/>
            <person name="Jagadeeshwari U."/>
            <person name="Venkata Ramana C."/>
            <person name="Sasikala C."/>
        </authorList>
    </citation>
    <scope>NUCLEOTIDE SEQUENCE</scope>
    <source>
        <strain evidence="1">JY119</strain>
    </source>
</reference>
<comment type="caution">
    <text evidence="1">The sequence shown here is derived from an EMBL/GenBank/DDBJ whole genome shotgun (WGS) entry which is preliminary data.</text>
</comment>
<proteinExistence type="predicted"/>
<dbReference type="EMBL" id="JAMKPW020000026">
    <property type="protein sequence ID" value="KAK8204640.1"/>
    <property type="molecule type" value="Genomic_DNA"/>
</dbReference>
<keyword evidence="2" id="KW-1185">Reference proteome</keyword>
<sequence length="206" mass="24262">MDAGEYGEDESPYRLSLPRLTRAADGPDATRPTARCEAAANLALQITCIRAFFPPKLIMVDLAEWVRTRAQRVKNPYQRTPDRETYHNNADNVERQLQEDGHKIWGWVIYRCTYENDREWEEFMARLRFYIRDTLEFDNGVDMLGSLDYHVFEDRTLFDNAHPSTIRDHFEEWTGTAPLREQGIEARQVERSQRYNFCLHVDQAAL</sequence>
<gene>
    <name evidence="1" type="ORF">M8818_005080</name>
</gene>
<evidence type="ECO:0000313" key="1">
    <source>
        <dbReference type="EMBL" id="KAK8204640.1"/>
    </source>
</evidence>
<dbReference type="Proteomes" id="UP001320706">
    <property type="component" value="Unassembled WGS sequence"/>
</dbReference>
<organism evidence="1 2">
    <name type="scientific">Zalaria obscura</name>
    <dbReference type="NCBI Taxonomy" id="2024903"/>
    <lineage>
        <taxon>Eukaryota</taxon>
        <taxon>Fungi</taxon>
        <taxon>Dikarya</taxon>
        <taxon>Ascomycota</taxon>
        <taxon>Pezizomycotina</taxon>
        <taxon>Dothideomycetes</taxon>
        <taxon>Dothideomycetidae</taxon>
        <taxon>Dothideales</taxon>
        <taxon>Zalariaceae</taxon>
        <taxon>Zalaria</taxon>
    </lineage>
</organism>
<evidence type="ECO:0000313" key="2">
    <source>
        <dbReference type="Proteomes" id="UP001320706"/>
    </source>
</evidence>